<feature type="non-terminal residue" evidence="8">
    <location>
        <position position="247"/>
    </location>
</feature>
<evidence type="ECO:0000256" key="2">
    <source>
        <dbReference type="ARBA" id="ARBA00022771"/>
    </source>
</evidence>
<dbReference type="PROSITE" id="PS50808">
    <property type="entry name" value="ZF_BED"/>
    <property type="match status" value="1"/>
</dbReference>
<reference evidence="8" key="1">
    <citation type="submission" date="2014-07" db="EMBL/GenBank/DDBJ databases">
        <title>Identification of a novel salt tolerance gene in wild soybean by whole-genome sequencing.</title>
        <authorList>
            <person name="Lam H.-M."/>
            <person name="Qi X."/>
            <person name="Li M.-W."/>
            <person name="Liu X."/>
            <person name="Xie M."/>
            <person name="Ni M."/>
            <person name="Xu X."/>
        </authorList>
    </citation>
    <scope>NUCLEOTIDE SEQUENCE [LARGE SCALE GENOMIC DNA]</scope>
    <source>
        <tissue evidence="8">Root</tissue>
    </source>
</reference>
<dbReference type="GO" id="GO:0003677">
    <property type="term" value="F:DNA binding"/>
    <property type="evidence" value="ECO:0007669"/>
    <property type="project" value="InterPro"/>
</dbReference>
<dbReference type="AlphaFoldDB" id="A0A0B2SDA5"/>
<accession>A0A0B2SDA5</accession>
<dbReference type="PANTHER" id="PTHR46481">
    <property type="entry name" value="ZINC FINGER BED DOMAIN-CONTAINING PROTEIN 4"/>
    <property type="match status" value="1"/>
</dbReference>
<evidence type="ECO:0000256" key="4">
    <source>
        <dbReference type="ARBA" id="ARBA00023015"/>
    </source>
</evidence>
<evidence type="ECO:0000256" key="1">
    <source>
        <dbReference type="ARBA" id="ARBA00022723"/>
    </source>
</evidence>
<organism evidence="8">
    <name type="scientific">Glycine soja</name>
    <name type="common">Wild soybean</name>
    <dbReference type="NCBI Taxonomy" id="3848"/>
    <lineage>
        <taxon>Eukaryota</taxon>
        <taxon>Viridiplantae</taxon>
        <taxon>Streptophyta</taxon>
        <taxon>Embryophyta</taxon>
        <taxon>Tracheophyta</taxon>
        <taxon>Spermatophyta</taxon>
        <taxon>Magnoliopsida</taxon>
        <taxon>eudicotyledons</taxon>
        <taxon>Gunneridae</taxon>
        <taxon>Pentapetalae</taxon>
        <taxon>rosids</taxon>
        <taxon>fabids</taxon>
        <taxon>Fabales</taxon>
        <taxon>Fabaceae</taxon>
        <taxon>Papilionoideae</taxon>
        <taxon>50 kb inversion clade</taxon>
        <taxon>NPAAA clade</taxon>
        <taxon>indigoferoid/millettioid clade</taxon>
        <taxon>Phaseoleae</taxon>
        <taxon>Glycine</taxon>
        <taxon>Glycine subgen. Soja</taxon>
    </lineage>
</organism>
<evidence type="ECO:0000313" key="8">
    <source>
        <dbReference type="EMBL" id="KHN42254.1"/>
    </source>
</evidence>
<dbReference type="InterPro" id="IPR036236">
    <property type="entry name" value="Znf_C2H2_sf"/>
</dbReference>
<keyword evidence="3" id="KW-0862">Zinc</keyword>
<dbReference type="GO" id="GO:0008270">
    <property type="term" value="F:zinc ion binding"/>
    <property type="evidence" value="ECO:0007669"/>
    <property type="project" value="UniProtKB-KW"/>
</dbReference>
<dbReference type="SUPFAM" id="SSF53098">
    <property type="entry name" value="Ribonuclease H-like"/>
    <property type="match status" value="1"/>
</dbReference>
<dbReference type="InterPro" id="IPR012337">
    <property type="entry name" value="RNaseH-like_sf"/>
</dbReference>
<evidence type="ECO:0000259" key="7">
    <source>
        <dbReference type="PROSITE" id="PS50808"/>
    </source>
</evidence>
<dbReference type="InterPro" id="IPR003656">
    <property type="entry name" value="Znf_BED"/>
</dbReference>
<dbReference type="Proteomes" id="UP000053555">
    <property type="component" value="Unassembled WGS sequence"/>
</dbReference>
<keyword evidence="1" id="KW-0479">Metal-binding</keyword>
<sequence length="247" mass="28031">WKHFDKIKTVDGQDKAQCKYCKKLLGGASKNGTKHLHAHMEKCIQKRLHDKGKGQTFLIPKVTQGRQELTAGGYNEENARKDLACAIIMHEYPLSIVNHVGFRRFLATLQPQFQCPSRNTIKKEIFNVYDFEKSIVMKFLDTNEGRVAIKSDMWTTSNQKKGLCNALVECLLDWNIDTKLSTITLDNCSTNDCMIEKIKNKLQLGTLIKEGAFLHMRCCAHILNLIVKDGLGVVKDGVEKIRDSVAY</sequence>
<name>A0A0B2SDA5_GLYSO</name>
<keyword evidence="5" id="KW-0804">Transcription</keyword>
<evidence type="ECO:0000256" key="5">
    <source>
        <dbReference type="ARBA" id="ARBA00023163"/>
    </source>
</evidence>
<keyword evidence="4" id="KW-0805">Transcription regulation</keyword>
<dbReference type="EMBL" id="KN644553">
    <property type="protein sequence ID" value="KHN42254.1"/>
    <property type="molecule type" value="Genomic_DNA"/>
</dbReference>
<dbReference type="InterPro" id="IPR052035">
    <property type="entry name" value="ZnF_BED_domain_contain"/>
</dbReference>
<evidence type="ECO:0000256" key="3">
    <source>
        <dbReference type="ARBA" id="ARBA00022833"/>
    </source>
</evidence>
<gene>
    <name evidence="8" type="ORF">glysoja_044285</name>
</gene>
<dbReference type="SMART" id="SM00614">
    <property type="entry name" value="ZnF_BED"/>
    <property type="match status" value="1"/>
</dbReference>
<feature type="domain" description="BED-type" evidence="7">
    <location>
        <begin position="1"/>
        <end position="56"/>
    </location>
</feature>
<dbReference type="SUPFAM" id="SSF57667">
    <property type="entry name" value="beta-beta-alpha zinc fingers"/>
    <property type="match status" value="1"/>
</dbReference>
<proteinExistence type="predicted"/>
<dbReference type="Pfam" id="PF02892">
    <property type="entry name" value="zf-BED"/>
    <property type="match status" value="1"/>
</dbReference>
<protein>
    <submittedName>
        <fullName evidence="8">Putative AC transposase</fullName>
    </submittedName>
</protein>
<evidence type="ECO:0000256" key="6">
    <source>
        <dbReference type="PROSITE-ProRule" id="PRU00027"/>
    </source>
</evidence>
<dbReference type="PANTHER" id="PTHR46481:SF11">
    <property type="entry name" value="ZINC FINGER BED DOMAIN-CONTAINING PROTEIN RICESLEEPER 2-LIKE"/>
    <property type="match status" value="1"/>
</dbReference>
<feature type="non-terminal residue" evidence="8">
    <location>
        <position position="1"/>
    </location>
</feature>
<dbReference type="SUPFAM" id="SSF140996">
    <property type="entry name" value="Hermes dimerisation domain"/>
    <property type="match status" value="1"/>
</dbReference>
<keyword evidence="2 6" id="KW-0863">Zinc-finger</keyword>